<dbReference type="RefSeq" id="WP_408220122.1">
    <property type="nucleotide sequence ID" value="NZ_JAQQBZ010000053.1"/>
</dbReference>
<comment type="caution">
    <text evidence="5">The sequence shown here is derived from an EMBL/GenBank/DDBJ whole genome shotgun (WGS) entry which is preliminary data.</text>
</comment>
<keyword evidence="3" id="KW-0804">Transcription</keyword>
<evidence type="ECO:0000256" key="1">
    <source>
        <dbReference type="ARBA" id="ARBA00023015"/>
    </source>
</evidence>
<dbReference type="SMART" id="SM00342">
    <property type="entry name" value="HTH_ARAC"/>
    <property type="match status" value="1"/>
</dbReference>
<feature type="domain" description="HTH araC/xylS-type" evidence="4">
    <location>
        <begin position="217"/>
        <end position="315"/>
    </location>
</feature>
<organism evidence="5 6">
    <name type="scientific">Paraburkholderia dilworthii</name>
    <dbReference type="NCBI Taxonomy" id="948106"/>
    <lineage>
        <taxon>Bacteria</taxon>
        <taxon>Pseudomonadati</taxon>
        <taxon>Pseudomonadota</taxon>
        <taxon>Betaproteobacteria</taxon>
        <taxon>Burkholderiales</taxon>
        <taxon>Burkholderiaceae</taxon>
        <taxon>Paraburkholderia</taxon>
    </lineage>
</organism>
<keyword evidence="6" id="KW-1185">Reference proteome</keyword>
<evidence type="ECO:0000259" key="4">
    <source>
        <dbReference type="PROSITE" id="PS01124"/>
    </source>
</evidence>
<dbReference type="PANTHER" id="PTHR46796">
    <property type="entry name" value="HTH-TYPE TRANSCRIPTIONAL ACTIVATOR RHAS-RELATED"/>
    <property type="match status" value="1"/>
</dbReference>
<dbReference type="Gene3D" id="1.10.10.60">
    <property type="entry name" value="Homeodomain-like"/>
    <property type="match status" value="2"/>
</dbReference>
<proteinExistence type="predicted"/>
<dbReference type="EMBL" id="JAQQBZ010000053">
    <property type="protein sequence ID" value="MFM0598447.1"/>
    <property type="molecule type" value="Genomic_DNA"/>
</dbReference>
<dbReference type="Pfam" id="PF12833">
    <property type="entry name" value="HTH_18"/>
    <property type="match status" value="1"/>
</dbReference>
<reference evidence="5 6" key="1">
    <citation type="journal article" date="2024" name="Chem. Sci.">
        <title>Discovery of megapolipeptins by genome mining of a Burkholderiales bacteria collection.</title>
        <authorList>
            <person name="Paulo B.S."/>
            <person name="Recchia M.J.J."/>
            <person name="Lee S."/>
            <person name="Fergusson C.H."/>
            <person name="Romanowski S.B."/>
            <person name="Hernandez A."/>
            <person name="Krull N."/>
            <person name="Liu D.Y."/>
            <person name="Cavanagh H."/>
            <person name="Bos A."/>
            <person name="Gray C.A."/>
            <person name="Murphy B.T."/>
            <person name="Linington R.G."/>
            <person name="Eustaquio A.S."/>
        </authorList>
    </citation>
    <scope>NUCLEOTIDE SEQUENCE [LARGE SCALE GENOMIC DNA]</scope>
    <source>
        <strain evidence="5 6">RL17-335-BIF-A</strain>
    </source>
</reference>
<keyword evidence="2" id="KW-0238">DNA-binding</keyword>
<dbReference type="Proteomes" id="UP001629367">
    <property type="component" value="Unassembled WGS sequence"/>
</dbReference>
<evidence type="ECO:0000313" key="6">
    <source>
        <dbReference type="Proteomes" id="UP001629367"/>
    </source>
</evidence>
<evidence type="ECO:0000256" key="2">
    <source>
        <dbReference type="ARBA" id="ARBA00023125"/>
    </source>
</evidence>
<dbReference type="InterPro" id="IPR050204">
    <property type="entry name" value="AraC_XylS_family_regulators"/>
</dbReference>
<evidence type="ECO:0000256" key="3">
    <source>
        <dbReference type="ARBA" id="ARBA00023163"/>
    </source>
</evidence>
<dbReference type="InterPro" id="IPR009057">
    <property type="entry name" value="Homeodomain-like_sf"/>
</dbReference>
<gene>
    <name evidence="5" type="ORF">PQQ68_35970</name>
</gene>
<dbReference type="InterPro" id="IPR018060">
    <property type="entry name" value="HTH_AraC"/>
</dbReference>
<dbReference type="PANTHER" id="PTHR46796:SF14">
    <property type="entry name" value="TRANSCRIPTIONAL REGULATORY PROTEIN"/>
    <property type="match status" value="1"/>
</dbReference>
<dbReference type="PROSITE" id="PS01124">
    <property type="entry name" value="HTH_ARAC_FAMILY_2"/>
    <property type="match status" value="1"/>
</dbReference>
<dbReference type="SUPFAM" id="SSF46689">
    <property type="entry name" value="Homeodomain-like"/>
    <property type="match status" value="2"/>
</dbReference>
<protein>
    <submittedName>
        <fullName evidence="5">AraC family transcriptional regulator</fullName>
    </submittedName>
</protein>
<name>A0ABW9DJJ7_9BURK</name>
<accession>A0ABW9DJJ7</accession>
<evidence type="ECO:0000313" key="5">
    <source>
        <dbReference type="EMBL" id="MFM0598447.1"/>
    </source>
</evidence>
<keyword evidence="1" id="KW-0805">Transcription regulation</keyword>
<sequence length="321" mass="34851">MSGKVSPPRTRGARLIEKQVMTEGYGHHAAEYFGLPPAPALRSSILDTPDVTITRIVAEAGAVNLTDPIPSENAFVLCLQFQDVATHELWFDGRPEPVPAYRRGDISVVDLAARPTAFLPTAFDTLQFYLPESSLRRIADAEDSPVIRELAIPHGTQDAVVQSIGALLLPALATADTPRLFVDGLMLALHSHLAQTYGQVRLVDARKTGGLAPWQEQLAKAMIDEALEGGLSIFDLATACDVSPAYFCRAFKTSTGTTPHRWLTQRRIEAAKALLTHTTQSLSHIALACGFTDHSHFNRVFFRATGSAPGSWRKSIKGQTG</sequence>